<name>A0A1Y6E8F0_9SPHN</name>
<keyword evidence="1" id="KW-1133">Transmembrane helix</keyword>
<dbReference type="RefSeq" id="WP_086436194.1">
    <property type="nucleotide sequence ID" value="NZ_FXWG01000001.1"/>
</dbReference>
<feature type="chain" id="PRO_5013119762" description="Ferrochelatase" evidence="2">
    <location>
        <begin position="27"/>
        <end position="74"/>
    </location>
</feature>
<accession>A0A1Y6E8F0</accession>
<feature type="signal peptide" evidence="2">
    <location>
        <begin position="1"/>
        <end position="26"/>
    </location>
</feature>
<proteinExistence type="predicted"/>
<keyword evidence="1" id="KW-0812">Transmembrane</keyword>
<reference evidence="4" key="1">
    <citation type="submission" date="2017-04" db="EMBL/GenBank/DDBJ databases">
        <authorList>
            <person name="Varghese N."/>
            <person name="Submissions S."/>
        </authorList>
    </citation>
    <scope>NUCLEOTIDE SEQUENCE [LARGE SCALE GENOMIC DNA]</scope>
</reference>
<dbReference type="Proteomes" id="UP000194420">
    <property type="component" value="Unassembled WGS sequence"/>
</dbReference>
<organism evidence="3 4">
    <name type="scientific">Altererythrobacter xiamenensis</name>
    <dbReference type="NCBI Taxonomy" id="1316679"/>
    <lineage>
        <taxon>Bacteria</taxon>
        <taxon>Pseudomonadati</taxon>
        <taxon>Pseudomonadota</taxon>
        <taxon>Alphaproteobacteria</taxon>
        <taxon>Sphingomonadales</taxon>
        <taxon>Erythrobacteraceae</taxon>
        <taxon>Altererythrobacter</taxon>
    </lineage>
</organism>
<dbReference type="EMBL" id="FXWG01000001">
    <property type="protein sequence ID" value="SMQ58904.1"/>
    <property type="molecule type" value="Genomic_DNA"/>
</dbReference>
<evidence type="ECO:0000313" key="4">
    <source>
        <dbReference type="Proteomes" id="UP000194420"/>
    </source>
</evidence>
<sequence length="74" mass="7094">MRLKTVSMAAAAAALVAAPVAIQAQAADRTAAPAEGASELGGGSDGIYAIVAVAILAGFIALTAANDDDLPTSP</sequence>
<evidence type="ECO:0000256" key="2">
    <source>
        <dbReference type="SAM" id="SignalP"/>
    </source>
</evidence>
<evidence type="ECO:0008006" key="5">
    <source>
        <dbReference type="Google" id="ProtNLM"/>
    </source>
</evidence>
<gene>
    <name evidence="3" type="ORF">SAMN06297468_0210</name>
</gene>
<keyword evidence="2" id="KW-0732">Signal</keyword>
<evidence type="ECO:0000256" key="1">
    <source>
        <dbReference type="SAM" id="Phobius"/>
    </source>
</evidence>
<dbReference type="AlphaFoldDB" id="A0A1Y6E8F0"/>
<evidence type="ECO:0000313" key="3">
    <source>
        <dbReference type="EMBL" id="SMQ58904.1"/>
    </source>
</evidence>
<feature type="transmembrane region" description="Helical" evidence="1">
    <location>
        <begin position="46"/>
        <end position="65"/>
    </location>
</feature>
<protein>
    <recommendedName>
        <fullName evidence="5">Ferrochelatase</fullName>
    </recommendedName>
</protein>
<keyword evidence="4" id="KW-1185">Reference proteome</keyword>
<keyword evidence="1" id="KW-0472">Membrane</keyword>